<dbReference type="Gene3D" id="3.90.1720.10">
    <property type="entry name" value="endopeptidase domain like (from Nostoc punctiforme)"/>
    <property type="match status" value="1"/>
</dbReference>
<evidence type="ECO:0000256" key="4">
    <source>
        <dbReference type="ARBA" id="ARBA00022807"/>
    </source>
</evidence>
<keyword evidence="8" id="KW-1185">Reference proteome</keyword>
<evidence type="ECO:0000313" key="8">
    <source>
        <dbReference type="Proteomes" id="UP000199207"/>
    </source>
</evidence>
<reference evidence="7 8" key="1">
    <citation type="submission" date="2016-10" db="EMBL/GenBank/DDBJ databases">
        <authorList>
            <person name="de Groot N.N."/>
        </authorList>
    </citation>
    <scope>NUCLEOTIDE SEQUENCE [LARGE SCALE GENOMIC DNA]</scope>
    <source>
        <strain evidence="7 8">CGMCC 4.5739</strain>
    </source>
</reference>
<dbReference type="PROSITE" id="PS51935">
    <property type="entry name" value="NLPC_P60"/>
    <property type="match status" value="1"/>
</dbReference>
<dbReference type="InterPro" id="IPR051202">
    <property type="entry name" value="Peptidase_C40"/>
</dbReference>
<name>A0A1I1E163_9ACTN</name>
<sequence>MAHSTLVECRYAFLIRLVTMTSPSLIRPTGRHRKPRESRSARLIRGGFLSGFVGTVAVSASAAQAAESPAETSLELPAVPDTLPGGYTPGAVLAAEATLEYAERIEHRAARAQAEEAARRTAARLAAEAAAEAEAERAAERAAEREAAEEERRRAAAEAVSRTAGRTALPSPASVADEPAPAPSGNGSGVVGFALAQVGDAYVLGATGPDAWDCSSLVQAAYASAGVSLPRTSQAQSALGTPVSLDALQPGDILHWGGRGSAHHVALYIGGGQFVGAQNSGTGVVTRSLDWDTPTGALRL</sequence>
<keyword evidence="2" id="KW-0645">Protease</keyword>
<dbReference type="GO" id="GO:0006508">
    <property type="term" value="P:proteolysis"/>
    <property type="evidence" value="ECO:0007669"/>
    <property type="project" value="UniProtKB-KW"/>
</dbReference>
<dbReference type="PANTHER" id="PTHR47053:SF1">
    <property type="entry name" value="MUREIN DD-ENDOPEPTIDASE MEPH-RELATED"/>
    <property type="match status" value="1"/>
</dbReference>
<dbReference type="PANTHER" id="PTHR47053">
    <property type="entry name" value="MUREIN DD-ENDOPEPTIDASE MEPH-RELATED"/>
    <property type="match status" value="1"/>
</dbReference>
<feature type="domain" description="NlpC/P60" evidence="6">
    <location>
        <begin position="184"/>
        <end position="300"/>
    </location>
</feature>
<dbReference type="Proteomes" id="UP000199207">
    <property type="component" value="Unassembled WGS sequence"/>
</dbReference>
<dbReference type="SUPFAM" id="SSF54001">
    <property type="entry name" value="Cysteine proteinases"/>
    <property type="match status" value="1"/>
</dbReference>
<dbReference type="Pfam" id="PF00877">
    <property type="entry name" value="NLPC_P60"/>
    <property type="match status" value="1"/>
</dbReference>
<accession>A0A1I1E163</accession>
<dbReference type="EMBL" id="FOLM01000001">
    <property type="protein sequence ID" value="SFB80807.1"/>
    <property type="molecule type" value="Genomic_DNA"/>
</dbReference>
<evidence type="ECO:0000259" key="6">
    <source>
        <dbReference type="PROSITE" id="PS51935"/>
    </source>
</evidence>
<protein>
    <submittedName>
        <fullName evidence="7">Cell wall-associated hydrolase, NlpC family</fullName>
    </submittedName>
</protein>
<dbReference type="InterPro" id="IPR000064">
    <property type="entry name" value="NLP_P60_dom"/>
</dbReference>
<evidence type="ECO:0000256" key="2">
    <source>
        <dbReference type="ARBA" id="ARBA00022670"/>
    </source>
</evidence>
<organism evidence="7 8">
    <name type="scientific">Streptomyces aidingensis</name>
    <dbReference type="NCBI Taxonomy" id="910347"/>
    <lineage>
        <taxon>Bacteria</taxon>
        <taxon>Bacillati</taxon>
        <taxon>Actinomycetota</taxon>
        <taxon>Actinomycetes</taxon>
        <taxon>Kitasatosporales</taxon>
        <taxon>Streptomycetaceae</taxon>
        <taxon>Streptomyces</taxon>
    </lineage>
</organism>
<keyword evidence="3 7" id="KW-0378">Hydrolase</keyword>
<keyword evidence="4" id="KW-0788">Thiol protease</keyword>
<dbReference type="AlphaFoldDB" id="A0A1I1E163"/>
<proteinExistence type="inferred from homology"/>
<evidence type="ECO:0000256" key="3">
    <source>
        <dbReference type="ARBA" id="ARBA00022801"/>
    </source>
</evidence>
<comment type="similarity">
    <text evidence="1">Belongs to the peptidase C40 family.</text>
</comment>
<gene>
    <name evidence="7" type="ORF">SAMN05421773_10170</name>
</gene>
<evidence type="ECO:0000256" key="5">
    <source>
        <dbReference type="SAM" id="MobiDB-lite"/>
    </source>
</evidence>
<evidence type="ECO:0000313" key="7">
    <source>
        <dbReference type="EMBL" id="SFB80807.1"/>
    </source>
</evidence>
<evidence type="ECO:0000256" key="1">
    <source>
        <dbReference type="ARBA" id="ARBA00007074"/>
    </source>
</evidence>
<feature type="region of interest" description="Disordered" evidence="5">
    <location>
        <begin position="134"/>
        <end position="185"/>
    </location>
</feature>
<feature type="compositionally biased region" description="Basic and acidic residues" evidence="5">
    <location>
        <begin position="134"/>
        <end position="156"/>
    </location>
</feature>
<dbReference type="InterPro" id="IPR038765">
    <property type="entry name" value="Papain-like_cys_pep_sf"/>
</dbReference>
<dbReference type="GO" id="GO:0008234">
    <property type="term" value="F:cysteine-type peptidase activity"/>
    <property type="evidence" value="ECO:0007669"/>
    <property type="project" value="UniProtKB-KW"/>
</dbReference>